<feature type="domain" description="J" evidence="1">
    <location>
        <begin position="3"/>
        <end position="68"/>
    </location>
</feature>
<dbReference type="PROSITE" id="PS50076">
    <property type="entry name" value="DNAJ_2"/>
    <property type="match status" value="1"/>
</dbReference>
<dbReference type="InterPro" id="IPR001623">
    <property type="entry name" value="DnaJ_domain"/>
</dbReference>
<proteinExistence type="predicted"/>
<sequence length="229" mass="26139">MPTYYEVLGLPRRATAEEIRTAYLEKSNETYQNHACFSEKGLEEIAEIRKAWIVLGKGGRKDRYDVLLNAEETKKTIEAKKAKAEAAQKVTQPVMRLVLTADRQSPLKQVQRKKSVDLLFESIAGASPPVPEQNVWMTRNEALSALKKALWTHERRHIDILSYSASAAICSDLSLVARVHSRNARLRDLVEELQILADWDWCDDPTTRKIIHQVRWEVFAVENAEAAWA</sequence>
<gene>
    <name evidence="2" type="ORF">NKR23_g10328</name>
</gene>
<accession>A0AA38RAF4</accession>
<evidence type="ECO:0000313" key="3">
    <source>
        <dbReference type="Proteomes" id="UP001174694"/>
    </source>
</evidence>
<comment type="caution">
    <text evidence="2">The sequence shown here is derived from an EMBL/GenBank/DDBJ whole genome shotgun (WGS) entry which is preliminary data.</text>
</comment>
<dbReference type="SMART" id="SM00271">
    <property type="entry name" value="DnaJ"/>
    <property type="match status" value="1"/>
</dbReference>
<evidence type="ECO:0000259" key="1">
    <source>
        <dbReference type="PROSITE" id="PS50076"/>
    </source>
</evidence>
<dbReference type="Gene3D" id="1.10.287.110">
    <property type="entry name" value="DnaJ domain"/>
    <property type="match status" value="1"/>
</dbReference>
<protein>
    <recommendedName>
        <fullName evidence="1">J domain-containing protein</fullName>
    </recommendedName>
</protein>
<dbReference type="AlphaFoldDB" id="A0AA38RAF4"/>
<reference evidence="2" key="1">
    <citation type="submission" date="2022-07" db="EMBL/GenBank/DDBJ databases">
        <title>Fungi with potential for degradation of polypropylene.</title>
        <authorList>
            <person name="Gostincar C."/>
        </authorList>
    </citation>
    <scope>NUCLEOTIDE SEQUENCE</scope>
    <source>
        <strain evidence="2">EXF-13308</strain>
    </source>
</reference>
<dbReference type="CDD" id="cd06257">
    <property type="entry name" value="DnaJ"/>
    <property type="match status" value="1"/>
</dbReference>
<dbReference type="Proteomes" id="UP001174694">
    <property type="component" value="Unassembled WGS sequence"/>
</dbReference>
<name>A0AA38RAF4_9PEZI</name>
<evidence type="ECO:0000313" key="2">
    <source>
        <dbReference type="EMBL" id="KAJ9134109.1"/>
    </source>
</evidence>
<dbReference type="EMBL" id="JANBVO010000045">
    <property type="protein sequence ID" value="KAJ9134109.1"/>
    <property type="molecule type" value="Genomic_DNA"/>
</dbReference>
<dbReference type="InterPro" id="IPR036869">
    <property type="entry name" value="J_dom_sf"/>
</dbReference>
<dbReference type="Pfam" id="PF00226">
    <property type="entry name" value="DnaJ"/>
    <property type="match status" value="1"/>
</dbReference>
<organism evidence="2 3">
    <name type="scientific">Pleurostoma richardsiae</name>
    <dbReference type="NCBI Taxonomy" id="41990"/>
    <lineage>
        <taxon>Eukaryota</taxon>
        <taxon>Fungi</taxon>
        <taxon>Dikarya</taxon>
        <taxon>Ascomycota</taxon>
        <taxon>Pezizomycotina</taxon>
        <taxon>Sordariomycetes</taxon>
        <taxon>Sordariomycetidae</taxon>
        <taxon>Calosphaeriales</taxon>
        <taxon>Pleurostomataceae</taxon>
        <taxon>Pleurostoma</taxon>
    </lineage>
</organism>
<dbReference type="SUPFAM" id="SSF46565">
    <property type="entry name" value="Chaperone J-domain"/>
    <property type="match status" value="1"/>
</dbReference>
<keyword evidence="3" id="KW-1185">Reference proteome</keyword>